<dbReference type="Pfam" id="PF01052">
    <property type="entry name" value="FliMN_C"/>
    <property type="match status" value="1"/>
</dbReference>
<accession>A0A1I5Y6H7</accession>
<feature type="domain" description="Flagellar motor switch protein FliN-like C-terminal" evidence="2">
    <location>
        <begin position="225"/>
        <end position="285"/>
    </location>
</feature>
<dbReference type="RefSeq" id="WP_093010582.1">
    <property type="nucleotide sequence ID" value="NZ_FOXV01000005.1"/>
</dbReference>
<organism evidence="3 4">
    <name type="scientific">Roseivivax halotolerans</name>
    <dbReference type="NCBI Taxonomy" id="93684"/>
    <lineage>
        <taxon>Bacteria</taxon>
        <taxon>Pseudomonadati</taxon>
        <taxon>Pseudomonadota</taxon>
        <taxon>Alphaproteobacteria</taxon>
        <taxon>Rhodobacterales</taxon>
        <taxon>Roseobacteraceae</taxon>
        <taxon>Roseivivax</taxon>
    </lineage>
</organism>
<feature type="region of interest" description="Disordered" evidence="1">
    <location>
        <begin position="283"/>
        <end position="330"/>
    </location>
</feature>
<evidence type="ECO:0000259" key="2">
    <source>
        <dbReference type="Pfam" id="PF01052"/>
    </source>
</evidence>
<reference evidence="4" key="1">
    <citation type="submission" date="2016-10" db="EMBL/GenBank/DDBJ databases">
        <authorList>
            <person name="Varghese N."/>
            <person name="Submissions S."/>
        </authorList>
    </citation>
    <scope>NUCLEOTIDE SEQUENCE [LARGE SCALE GENOMIC DNA]</scope>
    <source>
        <strain evidence="4">JCM 10271</strain>
    </source>
</reference>
<dbReference type="Gene3D" id="2.30.330.10">
    <property type="entry name" value="SpoA-like"/>
    <property type="match status" value="1"/>
</dbReference>
<evidence type="ECO:0000256" key="1">
    <source>
        <dbReference type="SAM" id="MobiDB-lite"/>
    </source>
</evidence>
<keyword evidence="3" id="KW-0969">Cilium</keyword>
<dbReference type="AlphaFoldDB" id="A0A1I5Y6H7"/>
<name>A0A1I5Y6H7_9RHOB</name>
<dbReference type="STRING" id="93684.SAMN05421853_10511"/>
<dbReference type="InterPro" id="IPR001543">
    <property type="entry name" value="FliN-like_C"/>
</dbReference>
<evidence type="ECO:0000313" key="4">
    <source>
        <dbReference type="Proteomes" id="UP000243106"/>
    </source>
</evidence>
<keyword evidence="4" id="KW-1185">Reference proteome</keyword>
<evidence type="ECO:0000313" key="3">
    <source>
        <dbReference type="EMBL" id="SFQ39773.1"/>
    </source>
</evidence>
<dbReference type="InterPro" id="IPR036429">
    <property type="entry name" value="SpoA-like_sf"/>
</dbReference>
<sequence length="344" mass="35782">MNAQNAANSDVLRRKVEAGRRAAASAGMPPEKALARAFARAAETQWNLALVCRDVRKVRLDQAGAEELMEEGGLILGMDGPEGELGFALFDRALVAGLTEIQTFGIVTPQSPEERAFTDTDAAMTAALLDPAMMRMEAMLEGQKMGAALRGFRYAARIETARIAGTLLDAESYVVLRAQVELAGGRRIGRLALILPEAANGAAAAAPDLAMKGPLGAHAHLLHAPLEAVLCRLNISLASLQSLKPGDTLPLPVTALGAAELRSPGGALVARGSLGRLNGQRAFRVGGSDEPGNRASAEAPVASQPGRVEDTDLPTPGDPGRADPLAELPPLDFGAAMAELPNLS</sequence>
<dbReference type="EMBL" id="FOXV01000005">
    <property type="protein sequence ID" value="SFQ39773.1"/>
    <property type="molecule type" value="Genomic_DNA"/>
</dbReference>
<dbReference type="SUPFAM" id="SSF101801">
    <property type="entry name" value="Surface presentation of antigens (SPOA)"/>
    <property type="match status" value="1"/>
</dbReference>
<gene>
    <name evidence="3" type="ORF">SAMN05421853_10511</name>
</gene>
<dbReference type="Proteomes" id="UP000243106">
    <property type="component" value="Unassembled WGS sequence"/>
</dbReference>
<keyword evidence="3" id="KW-0282">Flagellum</keyword>
<keyword evidence="3" id="KW-0966">Cell projection</keyword>
<protein>
    <submittedName>
        <fullName evidence="3">Type III flagellar switch regulator (C-ring) FliN C-term</fullName>
    </submittedName>
</protein>
<proteinExistence type="predicted"/>